<organism evidence="5 6">
    <name type="scientific">Candidatus Kaiserbacteria bacterium RIFCSPLOWO2_01_FULL_52_12b</name>
    <dbReference type="NCBI Taxonomy" id="1798509"/>
    <lineage>
        <taxon>Bacteria</taxon>
        <taxon>Candidatus Kaiseribacteriota</taxon>
    </lineage>
</organism>
<gene>
    <name evidence="5" type="ORF">A3A36_02250</name>
</gene>
<evidence type="ECO:0000313" key="5">
    <source>
        <dbReference type="EMBL" id="OGG77962.1"/>
    </source>
</evidence>
<dbReference type="Pfam" id="PF23552">
    <property type="entry name" value="ParB_C"/>
    <property type="match status" value="1"/>
</dbReference>
<evidence type="ECO:0000256" key="3">
    <source>
        <dbReference type="ARBA" id="ARBA00023125"/>
    </source>
</evidence>
<dbReference type="FunFam" id="3.90.1530.30:FF:000001">
    <property type="entry name" value="Chromosome partitioning protein ParB"/>
    <property type="match status" value="1"/>
</dbReference>
<sequence>MNDDARYVPTKYDSVFWIDVNRIQPNPNQPRKEFSEAGLTSLAESIRQYGVLQPLVVNRTDVEKPEGGLESVYELIAGERRLRASKLAGLSQVPVVIRQGENNLTKLELAIIENLQREDLNAIDRARAIQKLIEEFGISHAETAAKIGKSREYISNSLRLLSLPEHMQSAIVGKEISEGHARPLLALSSRPEERETLFKEIILKRLPVRAAERIARSIAQEKVRKYHRKTPEMVEIEKSLTETLGTRVIIETNAEGGRLLIDFFSPDDLLNLVTTLAAQQQVEKIAAVSTHLFPNTTQLSDDPIAPAASDNPGEDDLYSVRNFSV</sequence>
<dbReference type="NCBIfam" id="TIGR00180">
    <property type="entry name" value="parB_part"/>
    <property type="match status" value="1"/>
</dbReference>
<dbReference type="InterPro" id="IPR004437">
    <property type="entry name" value="ParB/RepB/Spo0J"/>
</dbReference>
<dbReference type="Proteomes" id="UP000178811">
    <property type="component" value="Unassembled WGS sequence"/>
</dbReference>
<dbReference type="InterPro" id="IPR036086">
    <property type="entry name" value="ParB/Sulfiredoxin_sf"/>
</dbReference>
<dbReference type="InterPro" id="IPR050336">
    <property type="entry name" value="Chromosome_partition/occlusion"/>
</dbReference>
<evidence type="ECO:0000256" key="1">
    <source>
        <dbReference type="ARBA" id="ARBA00006295"/>
    </source>
</evidence>
<dbReference type="Gene3D" id="1.10.10.2830">
    <property type="match status" value="1"/>
</dbReference>
<dbReference type="PANTHER" id="PTHR33375:SF1">
    <property type="entry name" value="CHROMOSOME-PARTITIONING PROTEIN PARB-RELATED"/>
    <property type="match status" value="1"/>
</dbReference>
<dbReference type="Pfam" id="PF02195">
    <property type="entry name" value="ParB_N"/>
    <property type="match status" value="1"/>
</dbReference>
<evidence type="ECO:0000259" key="4">
    <source>
        <dbReference type="SMART" id="SM00470"/>
    </source>
</evidence>
<protein>
    <recommendedName>
        <fullName evidence="4">ParB-like N-terminal domain-containing protein</fullName>
    </recommendedName>
</protein>
<comment type="caution">
    <text evidence="5">The sequence shown here is derived from an EMBL/GenBank/DDBJ whole genome shotgun (WGS) entry which is preliminary data.</text>
</comment>
<dbReference type="InterPro" id="IPR041468">
    <property type="entry name" value="HTH_ParB/Spo0J"/>
</dbReference>
<dbReference type="FunFam" id="1.10.10.2830:FF:000001">
    <property type="entry name" value="Chromosome partitioning protein ParB"/>
    <property type="match status" value="1"/>
</dbReference>
<feature type="domain" description="ParB-like N-terminal" evidence="4">
    <location>
        <begin position="16"/>
        <end position="115"/>
    </location>
</feature>
<dbReference type="SUPFAM" id="SSF110849">
    <property type="entry name" value="ParB/Sulfiredoxin"/>
    <property type="match status" value="1"/>
</dbReference>
<dbReference type="InterPro" id="IPR003115">
    <property type="entry name" value="ParB_N"/>
</dbReference>
<dbReference type="CDD" id="cd16393">
    <property type="entry name" value="SPO0J_N"/>
    <property type="match status" value="1"/>
</dbReference>
<dbReference type="GO" id="GO:0045881">
    <property type="term" value="P:positive regulation of sporulation resulting in formation of a cellular spore"/>
    <property type="evidence" value="ECO:0007669"/>
    <property type="project" value="TreeGrafter"/>
</dbReference>
<dbReference type="PANTHER" id="PTHR33375">
    <property type="entry name" value="CHROMOSOME-PARTITIONING PROTEIN PARB-RELATED"/>
    <property type="match status" value="1"/>
</dbReference>
<evidence type="ECO:0000313" key="6">
    <source>
        <dbReference type="Proteomes" id="UP000178811"/>
    </source>
</evidence>
<comment type="similarity">
    <text evidence="1">Belongs to the ParB family.</text>
</comment>
<evidence type="ECO:0000256" key="2">
    <source>
        <dbReference type="ARBA" id="ARBA00022829"/>
    </source>
</evidence>
<dbReference type="GO" id="GO:0005694">
    <property type="term" value="C:chromosome"/>
    <property type="evidence" value="ECO:0007669"/>
    <property type="project" value="TreeGrafter"/>
</dbReference>
<proteinExistence type="inferred from homology"/>
<dbReference type="SUPFAM" id="SSF109709">
    <property type="entry name" value="KorB DNA-binding domain-like"/>
    <property type="match status" value="1"/>
</dbReference>
<dbReference type="GO" id="GO:0003677">
    <property type="term" value="F:DNA binding"/>
    <property type="evidence" value="ECO:0007669"/>
    <property type="project" value="UniProtKB-KW"/>
</dbReference>
<dbReference type="Pfam" id="PF17762">
    <property type="entry name" value="HTH_ParB"/>
    <property type="match status" value="1"/>
</dbReference>
<reference evidence="5 6" key="1">
    <citation type="journal article" date="2016" name="Nat. Commun.">
        <title>Thousands of microbial genomes shed light on interconnected biogeochemical processes in an aquifer system.</title>
        <authorList>
            <person name="Anantharaman K."/>
            <person name="Brown C.T."/>
            <person name="Hug L.A."/>
            <person name="Sharon I."/>
            <person name="Castelle C.J."/>
            <person name="Probst A.J."/>
            <person name="Thomas B.C."/>
            <person name="Singh A."/>
            <person name="Wilkins M.J."/>
            <person name="Karaoz U."/>
            <person name="Brodie E.L."/>
            <person name="Williams K.H."/>
            <person name="Hubbard S.S."/>
            <person name="Banfield J.F."/>
        </authorList>
    </citation>
    <scope>NUCLEOTIDE SEQUENCE [LARGE SCALE GENOMIC DNA]</scope>
</reference>
<dbReference type="InterPro" id="IPR057240">
    <property type="entry name" value="ParB_dimer_C"/>
</dbReference>
<accession>A0A1F6EWN8</accession>
<dbReference type="EMBL" id="MFLW01000027">
    <property type="protein sequence ID" value="OGG77962.1"/>
    <property type="molecule type" value="Genomic_DNA"/>
</dbReference>
<dbReference type="GO" id="GO:0007059">
    <property type="term" value="P:chromosome segregation"/>
    <property type="evidence" value="ECO:0007669"/>
    <property type="project" value="UniProtKB-KW"/>
</dbReference>
<name>A0A1F6EWN8_9BACT</name>
<keyword evidence="3" id="KW-0238">DNA-binding</keyword>
<dbReference type="Gene3D" id="3.90.1530.30">
    <property type="match status" value="1"/>
</dbReference>
<dbReference type="AlphaFoldDB" id="A0A1F6EWN8"/>
<dbReference type="SMART" id="SM00470">
    <property type="entry name" value="ParB"/>
    <property type="match status" value="1"/>
</dbReference>
<keyword evidence="2" id="KW-0159">Chromosome partition</keyword>